<evidence type="ECO:0000313" key="2">
    <source>
        <dbReference type="Proteomes" id="UP000294933"/>
    </source>
</evidence>
<dbReference type="SUPFAM" id="SSF52047">
    <property type="entry name" value="RNI-like"/>
    <property type="match status" value="1"/>
</dbReference>
<organism evidence="1 2">
    <name type="scientific">Rickenella mellea</name>
    <dbReference type="NCBI Taxonomy" id="50990"/>
    <lineage>
        <taxon>Eukaryota</taxon>
        <taxon>Fungi</taxon>
        <taxon>Dikarya</taxon>
        <taxon>Basidiomycota</taxon>
        <taxon>Agaricomycotina</taxon>
        <taxon>Agaricomycetes</taxon>
        <taxon>Hymenochaetales</taxon>
        <taxon>Rickenellaceae</taxon>
        <taxon>Rickenella</taxon>
    </lineage>
</organism>
<dbReference type="Proteomes" id="UP000294933">
    <property type="component" value="Unassembled WGS sequence"/>
</dbReference>
<name>A0A4Y7PZL1_9AGAM</name>
<protein>
    <submittedName>
        <fullName evidence="1">Uncharacterized protein</fullName>
    </submittedName>
</protein>
<gene>
    <name evidence="1" type="ORF">BD410DRAFT_359575</name>
</gene>
<dbReference type="VEuPathDB" id="FungiDB:BD410DRAFT_359575"/>
<sequence>MDQHHGLAQPQTTSTITGVGCASLPFDMLSKVFFDCLPDGGFPGFSRKEAPLLLCRVCRHWRTVALASHLLWAKLTIRKHSNGTIVTTPSLAIGVWISRAGQCTLSFRFVNFEFSFEERIGIITSILPYRKRWEHLEGHLIGQQWLTIRSAISEGAPLLQYIDISLPPFENNDPEMRLSATPVLRSLILHSHHNILGLEACTRTLQLLSVYVRNLDECLSYLVHCPSLKFAKLKGNFPVTSPTPEGFRTLEMQQILTLKLHVSFAGPLLDRLHSPVLESLCFGSLDAGFVVSSFISRCSPPLATLIIFDSAENFSSNDLLDCLRCCPSLTFLIVRNRMWLGNTDMDQLQLGSERDKNICPRLEQIYLSCCGRGNMSHVEDMVLSRWKGADDVVSSASLDCTSAQSYRWERNLRQISLDTCDFEDYSSNQSIYFIKRPKIAKCIEEGLFILEEPPWR</sequence>
<evidence type="ECO:0000313" key="1">
    <source>
        <dbReference type="EMBL" id="TDL20837.1"/>
    </source>
</evidence>
<accession>A0A4Y7PZL1</accession>
<reference evidence="1 2" key="1">
    <citation type="submission" date="2018-06" db="EMBL/GenBank/DDBJ databases">
        <title>A transcriptomic atlas of mushroom development highlights an independent origin of complex multicellularity.</title>
        <authorList>
            <consortium name="DOE Joint Genome Institute"/>
            <person name="Krizsan K."/>
            <person name="Almasi E."/>
            <person name="Merenyi Z."/>
            <person name="Sahu N."/>
            <person name="Viragh M."/>
            <person name="Koszo T."/>
            <person name="Mondo S."/>
            <person name="Kiss B."/>
            <person name="Balint B."/>
            <person name="Kues U."/>
            <person name="Barry K."/>
            <person name="Hegedus J.C."/>
            <person name="Henrissat B."/>
            <person name="Johnson J."/>
            <person name="Lipzen A."/>
            <person name="Ohm R."/>
            <person name="Nagy I."/>
            <person name="Pangilinan J."/>
            <person name="Yan J."/>
            <person name="Xiong Y."/>
            <person name="Grigoriev I.V."/>
            <person name="Hibbett D.S."/>
            <person name="Nagy L.G."/>
        </authorList>
    </citation>
    <scope>NUCLEOTIDE SEQUENCE [LARGE SCALE GENOMIC DNA]</scope>
    <source>
        <strain evidence="1 2">SZMC22713</strain>
    </source>
</reference>
<dbReference type="InterPro" id="IPR032675">
    <property type="entry name" value="LRR_dom_sf"/>
</dbReference>
<keyword evidence="2" id="KW-1185">Reference proteome</keyword>
<dbReference type="AlphaFoldDB" id="A0A4Y7PZL1"/>
<dbReference type="OrthoDB" id="2269034at2759"/>
<dbReference type="EMBL" id="ML170185">
    <property type="protein sequence ID" value="TDL20837.1"/>
    <property type="molecule type" value="Genomic_DNA"/>
</dbReference>
<proteinExistence type="predicted"/>
<dbReference type="Gene3D" id="3.80.10.10">
    <property type="entry name" value="Ribonuclease Inhibitor"/>
    <property type="match status" value="1"/>
</dbReference>